<reference evidence="2 3" key="1">
    <citation type="submission" date="2019-05" db="EMBL/GenBank/DDBJ databases">
        <title>Genome sequencing of F202Z8.</title>
        <authorList>
            <person name="Kwon Y.M."/>
        </authorList>
    </citation>
    <scope>NUCLEOTIDE SEQUENCE [LARGE SCALE GENOMIC DNA]</scope>
    <source>
        <strain evidence="2 3">F202Z8</strain>
    </source>
</reference>
<sequence>MKKNFKKYAFEFLSIFIAVISAFALNNWNDNRRDEQAQKKILDEISNGLEKDIEDVELNVQGHAFGLKSNKFWRKIIMTGEADLDSLNVYYFNFLRDFISIQNTSGYENLKSRGLELIKNDSLRTAIISLYEYDYKTLKTLEEEYFEMQFHENYYKEINDYLAPSFRFDTEGSIVGIELPIVRGDQEKNKILSYLWKIDANRKFALNFYKQIEANIINLKKRIESEKR</sequence>
<feature type="signal peptide" evidence="1">
    <location>
        <begin position="1"/>
        <end position="24"/>
    </location>
</feature>
<feature type="chain" id="PRO_5023092982" evidence="1">
    <location>
        <begin position="25"/>
        <end position="228"/>
    </location>
</feature>
<protein>
    <submittedName>
        <fullName evidence="2">Uncharacterized protein</fullName>
    </submittedName>
</protein>
<keyword evidence="3" id="KW-1185">Reference proteome</keyword>
<organism evidence="2 3">
    <name type="scientific">Aggregatimonas sangjinii</name>
    <dbReference type="NCBI Taxonomy" id="2583587"/>
    <lineage>
        <taxon>Bacteria</taxon>
        <taxon>Pseudomonadati</taxon>
        <taxon>Bacteroidota</taxon>
        <taxon>Flavobacteriia</taxon>
        <taxon>Flavobacteriales</taxon>
        <taxon>Flavobacteriaceae</taxon>
        <taxon>Aggregatimonas</taxon>
    </lineage>
</organism>
<accession>A0A5B7SQS0</accession>
<dbReference type="Proteomes" id="UP000310017">
    <property type="component" value="Chromosome"/>
</dbReference>
<proteinExistence type="predicted"/>
<evidence type="ECO:0000313" key="3">
    <source>
        <dbReference type="Proteomes" id="UP000310017"/>
    </source>
</evidence>
<dbReference type="KEGG" id="asag:FGM00_02250"/>
<evidence type="ECO:0000313" key="2">
    <source>
        <dbReference type="EMBL" id="QCW98993.1"/>
    </source>
</evidence>
<keyword evidence="1" id="KW-0732">Signal</keyword>
<dbReference type="EMBL" id="CP040710">
    <property type="protein sequence ID" value="QCW98993.1"/>
    <property type="molecule type" value="Genomic_DNA"/>
</dbReference>
<gene>
    <name evidence="2" type="ORF">FGM00_02250</name>
</gene>
<dbReference type="OrthoDB" id="821805at2"/>
<name>A0A5B7SQS0_9FLAO</name>
<evidence type="ECO:0000256" key="1">
    <source>
        <dbReference type="SAM" id="SignalP"/>
    </source>
</evidence>
<dbReference type="AlphaFoldDB" id="A0A5B7SQS0"/>
<dbReference type="RefSeq" id="WP_138851348.1">
    <property type="nucleotide sequence ID" value="NZ_CP040710.1"/>
</dbReference>